<evidence type="ECO:0008006" key="4">
    <source>
        <dbReference type="Google" id="ProtNLM"/>
    </source>
</evidence>
<reference evidence="2 3" key="1">
    <citation type="submission" date="2014-11" db="EMBL/GenBank/DDBJ databases">
        <title>Draft Genome Sequence of Brevibacterium linens AE038-8.</title>
        <authorList>
            <person name="Maizel D."/>
            <person name="Utturkar S.M."/>
            <person name="Brown S.D."/>
            <person name="Ferrero M."/>
            <person name="Rosen B.P."/>
        </authorList>
    </citation>
    <scope>NUCLEOTIDE SEQUENCE [LARGE SCALE GENOMIC DNA]</scope>
    <source>
        <strain evidence="2 3">AE038-8</strain>
    </source>
</reference>
<evidence type="ECO:0000313" key="3">
    <source>
        <dbReference type="Proteomes" id="UP000031488"/>
    </source>
</evidence>
<proteinExistence type="predicted"/>
<organism evidence="2 3">
    <name type="scientific">Brevibacterium linens</name>
    <dbReference type="NCBI Taxonomy" id="1703"/>
    <lineage>
        <taxon>Bacteria</taxon>
        <taxon>Bacillati</taxon>
        <taxon>Actinomycetota</taxon>
        <taxon>Actinomycetes</taxon>
        <taxon>Micrococcales</taxon>
        <taxon>Brevibacteriaceae</taxon>
        <taxon>Brevibacterium</taxon>
    </lineage>
</organism>
<name>A0A0B9AAM1_BRELN</name>
<dbReference type="SUPFAM" id="SSF53597">
    <property type="entry name" value="Dihydrofolate reductase-like"/>
    <property type="match status" value="1"/>
</dbReference>
<feature type="region of interest" description="Disordered" evidence="1">
    <location>
        <begin position="108"/>
        <end position="127"/>
    </location>
</feature>
<protein>
    <recommendedName>
        <fullName evidence="4">Pyrimidine reductase, riboflavin biosynthesis</fullName>
    </recommendedName>
</protein>
<dbReference type="OrthoDB" id="4802421at2"/>
<dbReference type="RefSeq" id="WP_039208974.1">
    <property type="nucleotide sequence ID" value="NZ_JTJZ01000018.1"/>
</dbReference>
<dbReference type="PATRIC" id="fig|1703.6.peg.1512"/>
<gene>
    <name evidence="2" type="ORF">AE0388_1624</name>
</gene>
<dbReference type="AlphaFoldDB" id="A0A0B9AAM1"/>
<comment type="caution">
    <text evidence="2">The sequence shown here is derived from an EMBL/GenBank/DDBJ whole genome shotgun (WGS) entry which is preliminary data.</text>
</comment>
<sequence>MRRLIISLVQSINGSFAEDGWSTGVSTDADFRRFLALRRGANAIIIDRRTALNPQLPVINAAGKTLEHTPVYVLTESDPTALQSELDARGLDYRAQHFSADTVTEVAASLPTAPSPQSRKSPEPAPSDDVVLLCESGPNLAFRLLEHYPGAELHLSVSPRYIRTPGSHFSGLEAKIDLDLIDVRTEDGQVFLRYRRA</sequence>
<keyword evidence="3" id="KW-1185">Reference proteome</keyword>
<accession>A0A0B9AAM1</accession>
<dbReference type="Gene3D" id="3.40.430.10">
    <property type="entry name" value="Dihydrofolate Reductase, subunit A"/>
    <property type="match status" value="2"/>
</dbReference>
<dbReference type="InterPro" id="IPR024072">
    <property type="entry name" value="DHFR-like_dom_sf"/>
</dbReference>
<dbReference type="EMBL" id="JTJZ01000018">
    <property type="protein sequence ID" value="KHS52641.1"/>
    <property type="molecule type" value="Genomic_DNA"/>
</dbReference>
<evidence type="ECO:0000313" key="2">
    <source>
        <dbReference type="EMBL" id="KHS52641.1"/>
    </source>
</evidence>
<dbReference type="Proteomes" id="UP000031488">
    <property type="component" value="Unassembled WGS sequence"/>
</dbReference>
<evidence type="ECO:0000256" key="1">
    <source>
        <dbReference type="SAM" id="MobiDB-lite"/>
    </source>
</evidence>